<evidence type="ECO:0000259" key="3">
    <source>
        <dbReference type="Pfam" id="PF00501"/>
    </source>
</evidence>
<dbReference type="InterPro" id="IPR000873">
    <property type="entry name" value="AMP-dep_synth/lig_dom"/>
</dbReference>
<dbReference type="PANTHER" id="PTHR43272">
    <property type="entry name" value="LONG-CHAIN-FATTY-ACID--COA LIGASE"/>
    <property type="match status" value="1"/>
</dbReference>
<evidence type="ECO:0000313" key="5">
    <source>
        <dbReference type="Proteomes" id="UP000218944"/>
    </source>
</evidence>
<dbReference type="CDD" id="cd05907">
    <property type="entry name" value="VL_LC_FACS_like"/>
    <property type="match status" value="1"/>
</dbReference>
<dbReference type="GO" id="GO:0005524">
    <property type="term" value="F:ATP binding"/>
    <property type="evidence" value="ECO:0007669"/>
    <property type="project" value="UniProtKB-KW"/>
</dbReference>
<dbReference type="GO" id="GO:0016020">
    <property type="term" value="C:membrane"/>
    <property type="evidence" value="ECO:0007669"/>
    <property type="project" value="TreeGrafter"/>
</dbReference>
<sequence>MGEMTYATATGAPAGHLQRALDAPTADHAFDLTARAFADRPALRAPGREPYTWARYRAAARRCAAGLARLGLRPGDTLGLLLGNRPEFHVADAAAMTLGVTTCSLYPTTADEELRFLVDDSRMSVLVCDEAGRERATALLHGCPGLVALVVVDGATGPDPGVRPFAELLDTPVPEGAPAPRAPRPDDVLTLVYTSGTTGRPKGVELTHAAVRATGRAFLERVPLDPGCRLVSYLPMAHIAERCCSHYLPMALGADVTCCPEPERLFDVLPDVRPHWLFSVPRVWEKLRTRLLDELGRAPEDFRRGALRALDLGGILADGHGGPDGEPAGTPDGAAGLERIRAEYDRLDGTRLAPVRALLGLDAVRFVHVGAAPVHMRTMRFLHALGLPAGEIWGMTELCAAACVTEPGRYRPGWIGPPLPGVELRTGPDGEILVRGPLTMRGYRGRPRETAAVLGEGGWLRTGDLGEIGADGSLRVTGRKKELIVSAYGKNMAPVRIEECVAGGEPLIDQVCAIGDGRPYNVALVTLHGAPGPEADARVREAVTRGNRRLSRPERIRRFAVLDHTWTPEAGLVTPTLKMRRRRIEEHYRELIDSLYAGGGATPLED</sequence>
<keyword evidence="2" id="KW-0067">ATP-binding</keyword>
<dbReference type="PROSITE" id="PS00455">
    <property type="entry name" value="AMP_BINDING"/>
    <property type="match status" value="1"/>
</dbReference>
<dbReference type="PANTHER" id="PTHR43272:SF33">
    <property type="entry name" value="AMP-BINDING DOMAIN-CONTAINING PROTEIN-RELATED"/>
    <property type="match status" value="1"/>
</dbReference>
<dbReference type="InterPro" id="IPR042099">
    <property type="entry name" value="ANL_N_sf"/>
</dbReference>
<keyword evidence="4" id="KW-0436">Ligase</keyword>
<organism evidence="4 5">
    <name type="scientific">Streptomyces albireticuli</name>
    <dbReference type="NCBI Taxonomy" id="1940"/>
    <lineage>
        <taxon>Bacteria</taxon>
        <taxon>Bacillati</taxon>
        <taxon>Actinomycetota</taxon>
        <taxon>Actinomycetes</taxon>
        <taxon>Kitasatosporales</taxon>
        <taxon>Streptomycetaceae</taxon>
        <taxon>Streptomyces</taxon>
    </lineage>
</organism>
<dbReference type="Pfam" id="PF23562">
    <property type="entry name" value="AMP-binding_C_3"/>
    <property type="match status" value="1"/>
</dbReference>
<keyword evidence="1" id="KW-0547">Nucleotide-binding</keyword>
<protein>
    <submittedName>
        <fullName evidence="4">Long-chain fatty acid--CoA ligase</fullName>
    </submittedName>
</protein>
<dbReference type="Pfam" id="PF00501">
    <property type="entry name" value="AMP-binding"/>
    <property type="match status" value="1"/>
</dbReference>
<gene>
    <name evidence="4" type="ORF">CK936_37085</name>
</gene>
<dbReference type="InterPro" id="IPR020845">
    <property type="entry name" value="AMP-binding_CS"/>
</dbReference>
<dbReference type="GO" id="GO:0004467">
    <property type="term" value="F:long-chain fatty acid-CoA ligase activity"/>
    <property type="evidence" value="ECO:0007669"/>
    <property type="project" value="TreeGrafter"/>
</dbReference>
<evidence type="ECO:0000256" key="1">
    <source>
        <dbReference type="ARBA" id="ARBA00022741"/>
    </source>
</evidence>
<dbReference type="Proteomes" id="UP000218944">
    <property type="component" value="Unassembled WGS sequence"/>
</dbReference>
<evidence type="ECO:0000256" key="2">
    <source>
        <dbReference type="ARBA" id="ARBA00022840"/>
    </source>
</evidence>
<dbReference type="SUPFAM" id="SSF56801">
    <property type="entry name" value="Acetyl-CoA synthetase-like"/>
    <property type="match status" value="1"/>
</dbReference>
<proteinExistence type="predicted"/>
<dbReference type="AlphaFoldDB" id="A0A2A2CUY4"/>
<accession>A0A2A2CUY4</accession>
<keyword evidence="5" id="KW-1185">Reference proteome</keyword>
<feature type="domain" description="AMP-dependent synthetase/ligase" evidence="3">
    <location>
        <begin position="31"/>
        <end position="443"/>
    </location>
</feature>
<comment type="caution">
    <text evidence="4">The sequence shown here is derived from an EMBL/GenBank/DDBJ whole genome shotgun (WGS) entry which is preliminary data.</text>
</comment>
<dbReference type="EMBL" id="NSJV01000714">
    <property type="protein sequence ID" value="PAU44028.1"/>
    <property type="molecule type" value="Genomic_DNA"/>
</dbReference>
<reference evidence="4 5" key="1">
    <citation type="submission" date="2017-08" db="EMBL/GenBank/DDBJ databases">
        <title>Genome sequence of Streptomyces albireticuli NRRL B-1670.</title>
        <authorList>
            <person name="Graham D.E."/>
            <person name="Mahan K.M."/>
            <person name="Klingeman D.M."/>
            <person name="Hettich R.L."/>
            <person name="Parry R.J."/>
            <person name="Spain J.C."/>
        </authorList>
    </citation>
    <scope>NUCLEOTIDE SEQUENCE [LARGE SCALE GENOMIC DNA]</scope>
    <source>
        <strain evidence="4 5">NRRL B-1670</strain>
    </source>
</reference>
<dbReference type="Gene3D" id="3.40.50.12780">
    <property type="entry name" value="N-terminal domain of ligase-like"/>
    <property type="match status" value="1"/>
</dbReference>
<name>A0A2A2CUY4_9ACTN</name>
<evidence type="ECO:0000313" key="4">
    <source>
        <dbReference type="EMBL" id="PAU44028.1"/>
    </source>
</evidence>